<dbReference type="HOGENOM" id="CLU_026234_1_0_4"/>
<evidence type="ECO:0000259" key="2">
    <source>
        <dbReference type="Pfam" id="PF22818"/>
    </source>
</evidence>
<dbReference type="OrthoDB" id="9787658at2"/>
<evidence type="ECO:0000313" key="3">
    <source>
        <dbReference type="EMBL" id="EHY31562.1"/>
    </source>
</evidence>
<proteinExistence type="predicted"/>
<dbReference type="SUPFAM" id="SSF54637">
    <property type="entry name" value="Thioesterase/thiol ester dehydrase-isomerase"/>
    <property type="match status" value="1"/>
</dbReference>
<feature type="domain" description="ApeI dehydratase-like" evidence="2">
    <location>
        <begin position="474"/>
        <end position="572"/>
    </location>
</feature>
<protein>
    <submittedName>
        <fullName evidence="3">Uncharacterized protein</fullName>
    </submittedName>
</protein>
<dbReference type="InterPro" id="IPR000873">
    <property type="entry name" value="AMP-dep_synth/lig_dom"/>
</dbReference>
<dbReference type="Proteomes" id="UP000004956">
    <property type="component" value="Unassembled WGS sequence"/>
</dbReference>
<dbReference type="Gene3D" id="3.40.50.12780">
    <property type="entry name" value="N-terminal domain of ligase-like"/>
    <property type="match status" value="1"/>
</dbReference>
<reference evidence="3 4" key="1">
    <citation type="submission" date="2011-11" db="EMBL/GenBank/DDBJ databases">
        <authorList>
            <person name="Weinstock G."/>
            <person name="Sodergren E."/>
            <person name="Clifton S."/>
            <person name="Fulton L."/>
            <person name="Fulton B."/>
            <person name="Courtney L."/>
            <person name="Fronick C."/>
            <person name="Harrison M."/>
            <person name="Strong C."/>
            <person name="Farmer C."/>
            <person name="Delahaunty K."/>
            <person name="Markovic C."/>
            <person name="Hall O."/>
            <person name="Minx P."/>
            <person name="Tomlinson C."/>
            <person name="Mitreva M."/>
            <person name="Hou S."/>
            <person name="Chen J."/>
            <person name="Wollam A."/>
            <person name="Pepin K.H."/>
            <person name="Johnson M."/>
            <person name="Bhonagiri V."/>
            <person name="Zhang X."/>
            <person name="Suruliraj S."/>
            <person name="Warren W."/>
            <person name="Chinwalla A."/>
            <person name="Mardis E.R."/>
            <person name="Wilson R.K."/>
        </authorList>
    </citation>
    <scope>NUCLEOTIDE SEQUENCE [LARGE SCALE GENOMIC DNA]</scope>
    <source>
        <strain evidence="3 4">YIT 11816</strain>
    </source>
</reference>
<dbReference type="RefSeq" id="WP_008541854.1">
    <property type="nucleotide sequence ID" value="NZ_JH604942.1"/>
</dbReference>
<dbReference type="PATRIC" id="fig|762967.3.peg.843"/>
<comment type="caution">
    <text evidence="3">The sequence shown here is derived from an EMBL/GenBank/DDBJ whole genome shotgun (WGS) entry which is preliminary data.</text>
</comment>
<dbReference type="SUPFAM" id="SSF56801">
    <property type="entry name" value="Acetyl-CoA synthetase-like"/>
    <property type="match status" value="1"/>
</dbReference>
<feature type="domain" description="AMP-dependent synthetase/ligase" evidence="1">
    <location>
        <begin position="128"/>
        <end position="291"/>
    </location>
</feature>
<dbReference type="InterPro" id="IPR029069">
    <property type="entry name" value="HotDog_dom_sf"/>
</dbReference>
<keyword evidence="4" id="KW-1185">Reference proteome</keyword>
<dbReference type="Gene3D" id="3.10.129.10">
    <property type="entry name" value="Hotdog Thioesterase"/>
    <property type="match status" value="1"/>
</dbReference>
<dbReference type="PANTHER" id="PTHR45398:SF1">
    <property type="entry name" value="ENZYME, PUTATIVE (JCVI)-RELATED"/>
    <property type="match status" value="1"/>
</dbReference>
<dbReference type="AlphaFoldDB" id="H3KE97"/>
<dbReference type="InterPro" id="IPR054545">
    <property type="entry name" value="ApeI-like"/>
</dbReference>
<sequence length="583" mass="64240">MDLLRHLQGRPQDDILAETPSGPMTVGAFLTEAARWSRAFRRAGEPRAVLFAECRTRFAAAMLGAWAAGVRTILPTDMTAYTQEKLKGAGTLFVFNAGAGFEPTAEDAPEEGDVLRLALPMEAELAELFTSGSTGEPTRIVKRLDRVLDAIDQLDRDFPEPFPSDALVWSTVSHQHIYGYLWALLWPLARGMRITDERLMFPETIEAALASSPNAILITSPAHLKRLPEMLDWSKARGNLLGLVSSGGPLPVDGLQLSHRIFGKTPFEILGSTELDGIAWRQRKVLDAAEGEDPVDPVDPVSARWRPMPDTEIRAGEDGVLAVRSPRLAPAQWFRGDDRIRFDADGRFELLGRVDRIAKIEEKRVSLTALEAEAVASGLLETAKAFQLPDDAKTLALVGVPTDAGRRMLETEGKLALVRALKAKLNARFEKVVQPRRWRFEPVMPADARGKCTIEGMTALFDERRFEPVAWTTGHNRLEMVFEIGRENIHFKGHFPEFAILPGVAQLHLAVVTAQRYLGVPAAVRSVTKLKFTAMVLPGARVRLALAFNPEARTLDFTITDDRNADVTYSSGKLAVGDDGADQ</sequence>
<dbReference type="PANTHER" id="PTHR45398">
    <property type="match status" value="1"/>
</dbReference>
<dbReference type="STRING" id="762967.HMPREF9440_01061"/>
<dbReference type="InterPro" id="IPR042099">
    <property type="entry name" value="ANL_N_sf"/>
</dbReference>
<evidence type="ECO:0000259" key="1">
    <source>
        <dbReference type="Pfam" id="PF00501"/>
    </source>
</evidence>
<dbReference type="Pfam" id="PF22818">
    <property type="entry name" value="ApeI-like"/>
    <property type="match status" value="1"/>
</dbReference>
<name>H3KE97_9BURK</name>
<gene>
    <name evidence="3" type="ORF">HMPREF9440_01061</name>
</gene>
<accession>H3KE97</accession>
<dbReference type="Pfam" id="PF00501">
    <property type="entry name" value="AMP-binding"/>
    <property type="match status" value="1"/>
</dbReference>
<organism evidence="3 4">
    <name type="scientific">Sutterella parvirubra YIT 11816</name>
    <dbReference type="NCBI Taxonomy" id="762967"/>
    <lineage>
        <taxon>Bacteria</taxon>
        <taxon>Pseudomonadati</taxon>
        <taxon>Pseudomonadota</taxon>
        <taxon>Betaproteobacteria</taxon>
        <taxon>Burkholderiales</taxon>
        <taxon>Sutterellaceae</taxon>
        <taxon>Sutterella</taxon>
    </lineage>
</organism>
<evidence type="ECO:0000313" key="4">
    <source>
        <dbReference type="Proteomes" id="UP000004956"/>
    </source>
</evidence>
<dbReference type="EMBL" id="AFBQ01000144">
    <property type="protein sequence ID" value="EHY31562.1"/>
    <property type="molecule type" value="Genomic_DNA"/>
</dbReference>